<evidence type="ECO:0000313" key="15">
    <source>
        <dbReference type="Proteomes" id="UP000789595"/>
    </source>
</evidence>
<evidence type="ECO:0000256" key="2">
    <source>
        <dbReference type="ARBA" id="ARBA00010101"/>
    </source>
</evidence>
<evidence type="ECO:0000256" key="11">
    <source>
        <dbReference type="ARBA" id="ARBA00031473"/>
    </source>
</evidence>
<dbReference type="GO" id="GO:0006646">
    <property type="term" value="P:phosphatidylethanolamine biosynthetic process"/>
    <property type="evidence" value="ECO:0007669"/>
    <property type="project" value="UniProtKB-UniPathway"/>
</dbReference>
<evidence type="ECO:0000256" key="1">
    <source>
        <dbReference type="ARBA" id="ARBA00005189"/>
    </source>
</evidence>
<sequence length="347" mass="37777">MASLVQDALDYAAEQTQQALAALGSSTTKETTVWMDGAFDVMHFGHANAFRQGRTLGTRLVVGVNSSSTIEQAKGAPPLLTDEERCAAVKACKFVDDVVPHVPYVMNEAYVRDLLENKGIDYIVHGDDPCIVDGKDVYQAAKDLGRYKTIPRTEGVSTTDLVGRLLKLDGTSRAFLGTARILSSFSEGLRAPRPTERVVYVAGAWDLFHPGHSKFLEACRACGDYLLVGVHGDECVKERRHRLPLMNLQERVLSVLACRHVDDVLIDAPLNITPELLSTFRVSTVCHGGTAPPGAGDKARKVASPSPLNSSTLAARVESRREQLLKRHRKKAAAEAEWYAGKDAARA</sequence>
<comment type="caution">
    <text evidence="14">The sequence shown here is derived from an EMBL/GenBank/DDBJ whole genome shotgun (WGS) entry which is preliminary data.</text>
</comment>
<dbReference type="PANTHER" id="PTHR45780:SF2">
    <property type="entry name" value="ETHANOLAMINE-PHOSPHATE CYTIDYLYLTRANSFERASE"/>
    <property type="match status" value="1"/>
</dbReference>
<dbReference type="AlphaFoldDB" id="A0A8J2S9L0"/>
<dbReference type="SUPFAM" id="SSF52374">
    <property type="entry name" value="Nucleotidylyl transferase"/>
    <property type="match status" value="2"/>
</dbReference>
<evidence type="ECO:0000256" key="9">
    <source>
        <dbReference type="ARBA" id="ARBA00024191"/>
    </source>
</evidence>
<keyword evidence="5" id="KW-0548">Nucleotidyltransferase</keyword>
<name>A0A8J2S9L0_9STRA</name>
<evidence type="ECO:0000256" key="5">
    <source>
        <dbReference type="ARBA" id="ARBA00022695"/>
    </source>
</evidence>
<keyword evidence="7" id="KW-0594">Phospholipid biosynthesis</keyword>
<evidence type="ECO:0000256" key="7">
    <source>
        <dbReference type="ARBA" id="ARBA00023209"/>
    </source>
</evidence>
<protein>
    <recommendedName>
        <fullName evidence="10">ethanolamine-phosphate cytidylyltransferase</fullName>
        <ecNumber evidence="10">2.7.7.14</ecNumber>
    </recommendedName>
    <alternativeName>
        <fullName evidence="11">CTP:phosphoethanolamine cytidylyltransferase</fullName>
    </alternativeName>
</protein>
<evidence type="ECO:0000256" key="12">
    <source>
        <dbReference type="SAM" id="MobiDB-lite"/>
    </source>
</evidence>
<keyword evidence="8" id="KW-1208">Phospholipid metabolism</keyword>
<evidence type="ECO:0000256" key="3">
    <source>
        <dbReference type="ARBA" id="ARBA00022516"/>
    </source>
</evidence>
<comment type="pathway">
    <text evidence="1">Lipid metabolism.</text>
</comment>
<feature type="domain" description="Cytidyltransferase-like" evidence="13">
    <location>
        <begin position="35"/>
        <end position="162"/>
    </location>
</feature>
<comment type="pathway">
    <text evidence="9">Phospholipid metabolism; phosphatidylethanolamine biosynthesis; phosphatidylethanolamine from ethanolamine: step 2/3.</text>
</comment>
<dbReference type="InterPro" id="IPR014729">
    <property type="entry name" value="Rossmann-like_a/b/a_fold"/>
</dbReference>
<dbReference type="UniPathway" id="UPA00558">
    <property type="reaction ID" value="UER00742"/>
</dbReference>
<keyword evidence="6" id="KW-0443">Lipid metabolism</keyword>
<organism evidence="14 15">
    <name type="scientific">Pelagomonas calceolata</name>
    <dbReference type="NCBI Taxonomy" id="35677"/>
    <lineage>
        <taxon>Eukaryota</taxon>
        <taxon>Sar</taxon>
        <taxon>Stramenopiles</taxon>
        <taxon>Ochrophyta</taxon>
        <taxon>Pelagophyceae</taxon>
        <taxon>Pelagomonadales</taxon>
        <taxon>Pelagomonadaceae</taxon>
        <taxon>Pelagomonas</taxon>
    </lineage>
</organism>
<dbReference type="Proteomes" id="UP000789595">
    <property type="component" value="Unassembled WGS sequence"/>
</dbReference>
<reference evidence="14" key="1">
    <citation type="submission" date="2021-11" db="EMBL/GenBank/DDBJ databases">
        <authorList>
            <consortium name="Genoscope - CEA"/>
            <person name="William W."/>
        </authorList>
    </citation>
    <scope>NUCLEOTIDE SEQUENCE</scope>
</reference>
<dbReference type="NCBIfam" id="TIGR00125">
    <property type="entry name" value="cyt_tran_rel"/>
    <property type="match status" value="2"/>
</dbReference>
<dbReference type="Pfam" id="PF01467">
    <property type="entry name" value="CTP_transf_like"/>
    <property type="match status" value="2"/>
</dbReference>
<dbReference type="PANTHER" id="PTHR45780">
    <property type="entry name" value="ETHANOLAMINE-PHOSPHATE CYTIDYLYLTRANSFERASE"/>
    <property type="match status" value="1"/>
</dbReference>
<evidence type="ECO:0000256" key="8">
    <source>
        <dbReference type="ARBA" id="ARBA00023264"/>
    </source>
</evidence>
<evidence type="ECO:0000256" key="6">
    <source>
        <dbReference type="ARBA" id="ARBA00023098"/>
    </source>
</evidence>
<keyword evidence="15" id="KW-1185">Reference proteome</keyword>
<evidence type="ECO:0000256" key="4">
    <source>
        <dbReference type="ARBA" id="ARBA00022679"/>
    </source>
</evidence>
<feature type="domain" description="Cytidyltransferase-like" evidence="13">
    <location>
        <begin position="201"/>
        <end position="292"/>
    </location>
</feature>
<keyword evidence="4" id="KW-0808">Transferase</keyword>
<dbReference type="OrthoDB" id="40021at2759"/>
<dbReference type="GO" id="GO:0004306">
    <property type="term" value="F:ethanolamine-phosphate cytidylyltransferase activity"/>
    <property type="evidence" value="ECO:0007669"/>
    <property type="project" value="UniProtKB-EC"/>
</dbReference>
<keyword evidence="3" id="KW-0444">Lipid biosynthesis</keyword>
<dbReference type="InterPro" id="IPR004821">
    <property type="entry name" value="Cyt_trans-like"/>
</dbReference>
<evidence type="ECO:0000256" key="10">
    <source>
        <dbReference type="ARBA" id="ARBA00024221"/>
    </source>
</evidence>
<evidence type="ECO:0000313" key="14">
    <source>
        <dbReference type="EMBL" id="CAH0367558.1"/>
    </source>
</evidence>
<dbReference type="GO" id="GO:0005737">
    <property type="term" value="C:cytoplasm"/>
    <property type="evidence" value="ECO:0007669"/>
    <property type="project" value="TreeGrafter"/>
</dbReference>
<dbReference type="InterPro" id="IPR044608">
    <property type="entry name" value="Ect1/PCYT2"/>
</dbReference>
<dbReference type="EMBL" id="CAKKNE010000002">
    <property type="protein sequence ID" value="CAH0367558.1"/>
    <property type="molecule type" value="Genomic_DNA"/>
</dbReference>
<comment type="similarity">
    <text evidence="2">Belongs to the cytidylyltransferase family.</text>
</comment>
<evidence type="ECO:0000259" key="13">
    <source>
        <dbReference type="Pfam" id="PF01467"/>
    </source>
</evidence>
<gene>
    <name evidence="14" type="ORF">PECAL_2P05830</name>
</gene>
<dbReference type="Gene3D" id="3.40.50.620">
    <property type="entry name" value="HUPs"/>
    <property type="match status" value="2"/>
</dbReference>
<feature type="region of interest" description="Disordered" evidence="12">
    <location>
        <begin position="291"/>
        <end position="321"/>
    </location>
</feature>
<accession>A0A8J2S9L0</accession>
<proteinExistence type="inferred from homology"/>
<dbReference type="EC" id="2.7.7.14" evidence="10"/>